<dbReference type="GO" id="GO:0045842">
    <property type="term" value="P:positive regulation of mitotic metaphase/anaphase transition"/>
    <property type="evidence" value="ECO:0007669"/>
    <property type="project" value="TreeGrafter"/>
</dbReference>
<dbReference type="InParanoid" id="K1Q479"/>
<dbReference type="EMBL" id="JH819121">
    <property type="protein sequence ID" value="EKC23630.1"/>
    <property type="molecule type" value="Genomic_DNA"/>
</dbReference>
<accession>K1Q479</accession>
<organism evidence="2">
    <name type="scientific">Magallana gigas</name>
    <name type="common">Pacific oyster</name>
    <name type="synonym">Crassostrea gigas</name>
    <dbReference type="NCBI Taxonomy" id="29159"/>
    <lineage>
        <taxon>Eukaryota</taxon>
        <taxon>Metazoa</taxon>
        <taxon>Spiralia</taxon>
        <taxon>Lophotrochozoa</taxon>
        <taxon>Mollusca</taxon>
        <taxon>Bivalvia</taxon>
        <taxon>Autobranchia</taxon>
        <taxon>Pteriomorphia</taxon>
        <taxon>Ostreida</taxon>
        <taxon>Ostreoidea</taxon>
        <taxon>Ostreidae</taxon>
        <taxon>Magallana</taxon>
    </lineage>
</organism>
<evidence type="ECO:0000313" key="2">
    <source>
        <dbReference type="EMBL" id="EKC23630.1"/>
    </source>
</evidence>
<evidence type="ECO:0000256" key="1">
    <source>
        <dbReference type="ARBA" id="ARBA00022803"/>
    </source>
</evidence>
<name>K1Q479_MAGGI</name>
<dbReference type="InterPro" id="IPR011990">
    <property type="entry name" value="TPR-like_helical_dom_sf"/>
</dbReference>
<dbReference type="GO" id="GO:0051301">
    <property type="term" value="P:cell division"/>
    <property type="evidence" value="ECO:0007669"/>
    <property type="project" value="UniProtKB-KW"/>
</dbReference>
<dbReference type="PANTHER" id="PTHR12558">
    <property type="entry name" value="CELL DIVISION CYCLE 16,23,27"/>
    <property type="match status" value="1"/>
</dbReference>
<dbReference type="HOGENOM" id="CLU_1490421_0_0_1"/>
<proteinExistence type="predicted"/>
<dbReference type="GO" id="GO:0016567">
    <property type="term" value="P:protein ubiquitination"/>
    <property type="evidence" value="ECO:0007669"/>
    <property type="project" value="TreeGrafter"/>
</dbReference>
<protein>
    <submittedName>
        <fullName evidence="2">Cell division cycle protein 23-like protein</fullName>
    </submittedName>
</protein>
<dbReference type="AlphaFoldDB" id="K1Q479"/>
<keyword evidence="2" id="KW-0132">Cell division</keyword>
<sequence>MLHRYVVYRPTEFLQTFSAEDQSQAYKYLANYHLLRNNLDDAYAAAQKCTEFPERREEAKGILKDIQNRRARSEGAYPHPVRMDDSLGSICPDPLNISTRTPSLLAISLANHRMKHFFLGHIYLELQLNEEGLKIYQHLMDKGFVKSSYIVSQVAMAYNNMREIKLSYCNNLRMSAKNGQL</sequence>
<dbReference type="GO" id="GO:0031145">
    <property type="term" value="P:anaphase-promoting complex-dependent catabolic process"/>
    <property type="evidence" value="ECO:0007669"/>
    <property type="project" value="TreeGrafter"/>
</dbReference>
<dbReference type="PANTHER" id="PTHR12558:SF10">
    <property type="entry name" value="CELL DIVISION CYCLE PROTEIN 23 HOMOLOG"/>
    <property type="match status" value="1"/>
</dbReference>
<reference evidence="2" key="1">
    <citation type="journal article" date="2012" name="Nature">
        <title>The oyster genome reveals stress adaptation and complexity of shell formation.</title>
        <authorList>
            <person name="Zhang G."/>
            <person name="Fang X."/>
            <person name="Guo X."/>
            <person name="Li L."/>
            <person name="Luo R."/>
            <person name="Xu F."/>
            <person name="Yang P."/>
            <person name="Zhang L."/>
            <person name="Wang X."/>
            <person name="Qi H."/>
            <person name="Xiong Z."/>
            <person name="Que H."/>
            <person name="Xie Y."/>
            <person name="Holland P.W."/>
            <person name="Paps J."/>
            <person name="Zhu Y."/>
            <person name="Wu F."/>
            <person name="Chen Y."/>
            <person name="Wang J."/>
            <person name="Peng C."/>
            <person name="Meng J."/>
            <person name="Yang L."/>
            <person name="Liu J."/>
            <person name="Wen B."/>
            <person name="Zhang N."/>
            <person name="Huang Z."/>
            <person name="Zhu Q."/>
            <person name="Feng Y."/>
            <person name="Mount A."/>
            <person name="Hedgecock D."/>
            <person name="Xu Z."/>
            <person name="Liu Y."/>
            <person name="Domazet-Loso T."/>
            <person name="Du Y."/>
            <person name="Sun X."/>
            <person name="Zhang S."/>
            <person name="Liu B."/>
            <person name="Cheng P."/>
            <person name="Jiang X."/>
            <person name="Li J."/>
            <person name="Fan D."/>
            <person name="Wang W."/>
            <person name="Fu W."/>
            <person name="Wang T."/>
            <person name="Wang B."/>
            <person name="Zhang J."/>
            <person name="Peng Z."/>
            <person name="Li Y."/>
            <person name="Li N."/>
            <person name="Wang J."/>
            <person name="Chen M."/>
            <person name="He Y."/>
            <person name="Tan F."/>
            <person name="Song X."/>
            <person name="Zheng Q."/>
            <person name="Huang R."/>
            <person name="Yang H."/>
            <person name="Du X."/>
            <person name="Chen L."/>
            <person name="Yang M."/>
            <person name="Gaffney P.M."/>
            <person name="Wang S."/>
            <person name="Luo L."/>
            <person name="She Z."/>
            <person name="Ming Y."/>
            <person name="Huang W."/>
            <person name="Zhang S."/>
            <person name="Huang B."/>
            <person name="Zhang Y."/>
            <person name="Qu T."/>
            <person name="Ni P."/>
            <person name="Miao G."/>
            <person name="Wang J."/>
            <person name="Wang Q."/>
            <person name="Steinberg C.E."/>
            <person name="Wang H."/>
            <person name="Li N."/>
            <person name="Qian L."/>
            <person name="Zhang G."/>
            <person name="Li Y."/>
            <person name="Yang H."/>
            <person name="Liu X."/>
            <person name="Wang J."/>
            <person name="Yin Y."/>
            <person name="Wang J."/>
        </authorList>
    </citation>
    <scope>NUCLEOTIDE SEQUENCE [LARGE SCALE GENOMIC DNA]</scope>
    <source>
        <strain evidence="2">05x7-T-G4-1.051#20</strain>
    </source>
</reference>
<keyword evidence="2" id="KW-0131">Cell cycle</keyword>
<keyword evidence="1" id="KW-0802">TPR repeat</keyword>
<dbReference type="GO" id="GO:0005680">
    <property type="term" value="C:anaphase-promoting complex"/>
    <property type="evidence" value="ECO:0007669"/>
    <property type="project" value="TreeGrafter"/>
</dbReference>
<dbReference type="Gene3D" id="1.25.40.10">
    <property type="entry name" value="Tetratricopeptide repeat domain"/>
    <property type="match status" value="1"/>
</dbReference>
<gene>
    <name evidence="2" type="ORF">CGI_10009010</name>
</gene>